<feature type="compositionally biased region" description="Low complexity" evidence="1">
    <location>
        <begin position="19"/>
        <end position="28"/>
    </location>
</feature>
<keyword evidence="3" id="KW-1185">Reference proteome</keyword>
<dbReference type="Proteomes" id="UP001176941">
    <property type="component" value="Chromosome 11"/>
</dbReference>
<reference evidence="2" key="1">
    <citation type="submission" date="2023-04" db="EMBL/GenBank/DDBJ databases">
        <authorList>
            <consortium name="ELIXIR-Norway"/>
        </authorList>
    </citation>
    <scope>NUCLEOTIDE SEQUENCE [LARGE SCALE GENOMIC DNA]</scope>
</reference>
<dbReference type="EMBL" id="OX459947">
    <property type="protein sequence ID" value="CAI9154300.1"/>
    <property type="molecule type" value="Genomic_DNA"/>
</dbReference>
<proteinExistence type="predicted"/>
<name>A0ABN8XY48_RANTA</name>
<evidence type="ECO:0000313" key="2">
    <source>
        <dbReference type="EMBL" id="CAI9154300.1"/>
    </source>
</evidence>
<protein>
    <submittedName>
        <fullName evidence="2">Uncharacterized protein</fullName>
    </submittedName>
</protein>
<evidence type="ECO:0000256" key="1">
    <source>
        <dbReference type="SAM" id="MobiDB-lite"/>
    </source>
</evidence>
<feature type="region of interest" description="Disordered" evidence="1">
    <location>
        <begin position="1"/>
        <end position="69"/>
    </location>
</feature>
<sequence length="69" mass="7075">MSDVRGKTLPEAGAPCTDPSPGARAAPGAPGGRMSGLWPPPVRPRRPDHGARPRPSRRLCGCTADPGPP</sequence>
<gene>
    <name evidence="2" type="ORF">MRATA1EN1_LOCUS3262</name>
</gene>
<organism evidence="2 3">
    <name type="scientific">Rangifer tarandus platyrhynchus</name>
    <name type="common">Svalbard reindeer</name>
    <dbReference type="NCBI Taxonomy" id="3082113"/>
    <lineage>
        <taxon>Eukaryota</taxon>
        <taxon>Metazoa</taxon>
        <taxon>Chordata</taxon>
        <taxon>Craniata</taxon>
        <taxon>Vertebrata</taxon>
        <taxon>Euteleostomi</taxon>
        <taxon>Mammalia</taxon>
        <taxon>Eutheria</taxon>
        <taxon>Laurasiatheria</taxon>
        <taxon>Artiodactyla</taxon>
        <taxon>Ruminantia</taxon>
        <taxon>Pecora</taxon>
        <taxon>Cervidae</taxon>
        <taxon>Odocoileinae</taxon>
        <taxon>Rangifer</taxon>
    </lineage>
</organism>
<accession>A0ABN8XY48</accession>
<evidence type="ECO:0000313" key="3">
    <source>
        <dbReference type="Proteomes" id="UP001176941"/>
    </source>
</evidence>